<name>A0A557QSK4_9RHOO</name>
<dbReference type="EMBL" id="VMNK01000010">
    <property type="protein sequence ID" value="TVO55887.1"/>
    <property type="molecule type" value="Genomic_DNA"/>
</dbReference>
<proteinExistence type="predicted"/>
<accession>A0A557QSK4</accession>
<evidence type="ECO:0000313" key="2">
    <source>
        <dbReference type="Proteomes" id="UP000319502"/>
    </source>
</evidence>
<evidence type="ECO:0000313" key="1">
    <source>
        <dbReference type="EMBL" id="TVO55887.1"/>
    </source>
</evidence>
<protein>
    <submittedName>
        <fullName evidence="1">Uncharacterized protein</fullName>
    </submittedName>
</protein>
<dbReference type="Proteomes" id="UP000319502">
    <property type="component" value="Unassembled WGS sequence"/>
</dbReference>
<comment type="caution">
    <text evidence="1">The sequence shown here is derived from an EMBL/GenBank/DDBJ whole genome shotgun (WGS) entry which is preliminary data.</text>
</comment>
<gene>
    <name evidence="1" type="ORF">FHP91_11775</name>
</gene>
<dbReference type="RefSeq" id="WP_144309797.1">
    <property type="nucleotide sequence ID" value="NZ_VMNK01000010.1"/>
</dbReference>
<dbReference type="AlphaFoldDB" id="A0A557QSK4"/>
<keyword evidence="2" id="KW-1185">Reference proteome</keyword>
<sequence length="129" mass="14389">MSSSSPLPKPGPQFDLHVRISLDLELASDITSEAARLAIERRVQNAIAVEFGMEAVTTVLSSQATPAPTAHAPSALELTRNQIIGRHYRLDRQITDDEVQRTVAWLEEKVRLNNLVEFERTLASKLKMI</sequence>
<organism evidence="1 2">
    <name type="scientific">Denitromonas halophila</name>
    <dbReference type="NCBI Taxonomy" id="1629404"/>
    <lineage>
        <taxon>Bacteria</taxon>
        <taxon>Pseudomonadati</taxon>
        <taxon>Pseudomonadota</taxon>
        <taxon>Betaproteobacteria</taxon>
        <taxon>Rhodocyclales</taxon>
        <taxon>Zoogloeaceae</taxon>
        <taxon>Denitromonas</taxon>
    </lineage>
</organism>
<reference evidence="1 2" key="1">
    <citation type="submission" date="2019-07" db="EMBL/GenBank/DDBJ databases">
        <title>The pathways for chlorine oxyanion respiration interact through the shared metabolite chlorate.</title>
        <authorList>
            <person name="Barnum T.P."/>
            <person name="Cheng Y."/>
            <person name="Hill K.A."/>
            <person name="Lucas L.N."/>
            <person name="Carlson H.K."/>
            <person name="Coates J.D."/>
        </authorList>
    </citation>
    <scope>NUCLEOTIDE SEQUENCE [LARGE SCALE GENOMIC DNA]</scope>
    <source>
        <strain evidence="1 2">SFB-3</strain>
    </source>
</reference>